<feature type="domain" description="Glycoside hydrolase family 2 catalytic" evidence="5">
    <location>
        <begin position="315"/>
        <end position="473"/>
    </location>
</feature>
<feature type="domain" description="Glycosyl hydrolases family 2 sugar binding" evidence="6">
    <location>
        <begin position="99"/>
        <end position="192"/>
    </location>
</feature>
<accession>A0A2Z5FZ60</accession>
<dbReference type="Proteomes" id="UP000253606">
    <property type="component" value="Chromosome"/>
</dbReference>
<dbReference type="Pfam" id="PF00703">
    <property type="entry name" value="Glyco_hydro_2"/>
    <property type="match status" value="1"/>
</dbReference>
<dbReference type="InterPro" id="IPR006101">
    <property type="entry name" value="Glyco_hydro_2"/>
</dbReference>
<dbReference type="Gene3D" id="3.20.20.80">
    <property type="entry name" value="Glycosidases"/>
    <property type="match status" value="1"/>
</dbReference>
<feature type="domain" description="DUF4982" evidence="7">
    <location>
        <begin position="632"/>
        <end position="710"/>
    </location>
</feature>
<dbReference type="PANTHER" id="PTHR42732:SF1">
    <property type="entry name" value="BETA-MANNOSIDASE"/>
    <property type="match status" value="1"/>
</dbReference>
<dbReference type="InterPro" id="IPR036156">
    <property type="entry name" value="Beta-gal/glucu_dom_sf"/>
</dbReference>
<dbReference type="InterPro" id="IPR006102">
    <property type="entry name" value="Ig-like_GH2"/>
</dbReference>
<dbReference type="GO" id="GO:0005975">
    <property type="term" value="P:carbohydrate metabolic process"/>
    <property type="evidence" value="ECO:0007669"/>
    <property type="project" value="InterPro"/>
</dbReference>
<dbReference type="GO" id="GO:0004553">
    <property type="term" value="F:hydrolase activity, hydrolyzing O-glycosyl compounds"/>
    <property type="evidence" value="ECO:0007669"/>
    <property type="project" value="InterPro"/>
</dbReference>
<name>A0A2Z5FZ60_9BACT</name>
<evidence type="ECO:0000259" key="5">
    <source>
        <dbReference type="Pfam" id="PF02836"/>
    </source>
</evidence>
<evidence type="ECO:0000256" key="2">
    <source>
        <dbReference type="ARBA" id="ARBA00022801"/>
    </source>
</evidence>
<keyword evidence="3" id="KW-0326">Glycosidase</keyword>
<dbReference type="PRINTS" id="PR00132">
    <property type="entry name" value="GLHYDRLASE2"/>
</dbReference>
<dbReference type="KEGG" id="abas:ACPOL_2784"/>
<dbReference type="InterPro" id="IPR017853">
    <property type="entry name" value="GH"/>
</dbReference>
<evidence type="ECO:0000313" key="9">
    <source>
        <dbReference type="EMBL" id="AXC12092.1"/>
    </source>
</evidence>
<dbReference type="InterPro" id="IPR006104">
    <property type="entry name" value="Glyco_hydro_2_N"/>
</dbReference>
<dbReference type="EMBL" id="CP030840">
    <property type="protein sequence ID" value="AXC12092.1"/>
    <property type="molecule type" value="Genomic_DNA"/>
</dbReference>
<dbReference type="Pfam" id="PF18565">
    <property type="entry name" value="Glyco_hydro2_C5"/>
    <property type="match status" value="1"/>
</dbReference>
<dbReference type="InterPro" id="IPR006103">
    <property type="entry name" value="Glyco_hydro_2_cat"/>
</dbReference>
<evidence type="ECO:0000313" key="10">
    <source>
        <dbReference type="Proteomes" id="UP000253606"/>
    </source>
</evidence>
<dbReference type="InterPro" id="IPR040605">
    <property type="entry name" value="Glyco_hydro2_dom5"/>
</dbReference>
<dbReference type="Pfam" id="PF02837">
    <property type="entry name" value="Glyco_hydro_2_N"/>
    <property type="match status" value="1"/>
</dbReference>
<feature type="domain" description="Glycoside hydrolase family 2 immunoglobulin-like beta-sandwich" evidence="4">
    <location>
        <begin position="208"/>
        <end position="308"/>
    </location>
</feature>
<evidence type="ECO:0000259" key="6">
    <source>
        <dbReference type="Pfam" id="PF02837"/>
    </source>
</evidence>
<evidence type="ECO:0000259" key="7">
    <source>
        <dbReference type="Pfam" id="PF16355"/>
    </source>
</evidence>
<dbReference type="InterPro" id="IPR008979">
    <property type="entry name" value="Galactose-bd-like_sf"/>
</dbReference>
<keyword evidence="10" id="KW-1185">Reference proteome</keyword>
<dbReference type="InterPro" id="IPR013783">
    <property type="entry name" value="Ig-like_fold"/>
</dbReference>
<dbReference type="Pfam" id="PF02836">
    <property type="entry name" value="Glyco_hydro_2_C"/>
    <property type="match status" value="1"/>
</dbReference>
<dbReference type="SUPFAM" id="SSF49303">
    <property type="entry name" value="beta-Galactosidase/glucuronidase domain"/>
    <property type="match status" value="1"/>
</dbReference>
<protein>
    <submittedName>
        <fullName evidence="9">Beta-galactosidase</fullName>
    </submittedName>
</protein>
<dbReference type="PANTHER" id="PTHR42732">
    <property type="entry name" value="BETA-GALACTOSIDASE"/>
    <property type="match status" value="1"/>
</dbReference>
<dbReference type="SUPFAM" id="SSF49785">
    <property type="entry name" value="Galactose-binding domain-like"/>
    <property type="match status" value="1"/>
</dbReference>
<dbReference type="RefSeq" id="WP_161557324.1">
    <property type="nucleotide sequence ID" value="NZ_CP030840.1"/>
</dbReference>
<comment type="similarity">
    <text evidence="1">Belongs to the glycosyl hydrolase 2 family.</text>
</comment>
<sequence length="839" mass="93800">MLIGFTRRDFLSSAAKAVVASRLPVNVDSESATEIILPLRRTNFDDNWTFLKGDVQGAHLPEFNDENWNKTNLPHDWSIEGPFSKDAPGGATCAYLPTGIGWYRKQFTLPRASAGRKIAIQFDGVYQRSEVWINGHWLGMRPYGFISFVYDLTPYLRVGHQPNVLAVRVDNSLQPNVRWYSGSGIYRHTWLINTTPVHIAHWGTCVRTPQIDGKSAIVEVTTRVQNGLLQAAPSSLRTFIQDNDGKTIQEATTNAEIDADGDFVFTQRIEILSPTLWSTDVPYLYSVVQELEHNGHGVDTTTTPFGVRSICFDVDKGFLLNNERVKLNGVCLHGDAGAVGTAVPERMWQRRLSLLKEMGCNAIRCSHNPPAPEFLDLCDTMGFMVMFDAFDEWRVGKSQTPLYGYHKYFDEWSHRDLKCMILRDRNHPSIVIWTAGNEVPDQGSLRGVATLRGLKKILQTEDPTRPVTVACDGIAADPAGALPEFLAEQDVVGYNYVDRWRDRREKFYSIDRHQFPDRRFIGTESVALRGARGNYRIGAEAALYVDKSTNLLVEVEQLQKFIQTYDYVSGDFMWTGIDYLGEALWPAKATSSGVLDTCGFRKDSYYFYQSLWAKTPVLHLSPHWNWKGHEGLVISIICYTNCDTVELFVNGKSWGVKGYAFPRPGMEKRYGNYPARAKVLQTTADLHLSWDVPYEAGTLKAIGVKEGKVVSTVEVSTTGEPSRLLLSADRQTLDADRRDVVHVTVEIQDSDGRRVPTANSVVTLQVHGGGRLLGMDNGDPESHEDYRAAQHRAFNGLCLALIGPTDRAGDIEIAASSPGLAQTTLRLTTRRLKSSSTVG</sequence>
<dbReference type="InterPro" id="IPR051913">
    <property type="entry name" value="GH2_Domain-Containing"/>
</dbReference>
<dbReference type="Gene3D" id="2.60.120.260">
    <property type="entry name" value="Galactose-binding domain-like"/>
    <property type="match status" value="1"/>
</dbReference>
<evidence type="ECO:0000259" key="4">
    <source>
        <dbReference type="Pfam" id="PF00703"/>
    </source>
</evidence>
<proteinExistence type="inferred from homology"/>
<organism evidence="9 10">
    <name type="scientific">Acidisarcina polymorpha</name>
    <dbReference type="NCBI Taxonomy" id="2211140"/>
    <lineage>
        <taxon>Bacteria</taxon>
        <taxon>Pseudomonadati</taxon>
        <taxon>Acidobacteriota</taxon>
        <taxon>Terriglobia</taxon>
        <taxon>Terriglobales</taxon>
        <taxon>Acidobacteriaceae</taxon>
        <taxon>Acidisarcina</taxon>
    </lineage>
</organism>
<dbReference type="Pfam" id="PF16355">
    <property type="entry name" value="DUF4982"/>
    <property type="match status" value="1"/>
</dbReference>
<dbReference type="SUPFAM" id="SSF51445">
    <property type="entry name" value="(Trans)glycosidases"/>
    <property type="match status" value="1"/>
</dbReference>
<dbReference type="Gene3D" id="2.60.40.10">
    <property type="entry name" value="Immunoglobulins"/>
    <property type="match status" value="3"/>
</dbReference>
<dbReference type="InterPro" id="IPR032311">
    <property type="entry name" value="DUF4982"/>
</dbReference>
<dbReference type="AlphaFoldDB" id="A0A2Z5FZ60"/>
<keyword evidence="2" id="KW-0378">Hydrolase</keyword>
<evidence type="ECO:0000259" key="8">
    <source>
        <dbReference type="Pfam" id="PF18565"/>
    </source>
</evidence>
<reference evidence="9 10" key="1">
    <citation type="journal article" date="2018" name="Front. Microbiol.">
        <title>Hydrolytic Capabilities as a Key to Environmental Success: Chitinolytic and Cellulolytic Acidobacteria From Acidic Sub-arctic Soils and Boreal Peatlands.</title>
        <authorList>
            <person name="Belova S.E."/>
            <person name="Ravin N.V."/>
            <person name="Pankratov T.A."/>
            <person name="Rakitin A.L."/>
            <person name="Ivanova A.A."/>
            <person name="Beletsky A.V."/>
            <person name="Mardanov A.V."/>
            <person name="Sinninghe Damste J.S."/>
            <person name="Dedysh S.N."/>
        </authorList>
    </citation>
    <scope>NUCLEOTIDE SEQUENCE [LARGE SCALE GENOMIC DNA]</scope>
    <source>
        <strain evidence="9 10">SBC82</strain>
    </source>
</reference>
<feature type="domain" description="Glycoside hydrolase family 2" evidence="8">
    <location>
        <begin position="725"/>
        <end position="825"/>
    </location>
</feature>
<evidence type="ECO:0000256" key="3">
    <source>
        <dbReference type="ARBA" id="ARBA00023295"/>
    </source>
</evidence>
<gene>
    <name evidence="9" type="ORF">ACPOL_2784</name>
</gene>
<evidence type="ECO:0000256" key="1">
    <source>
        <dbReference type="ARBA" id="ARBA00007401"/>
    </source>
</evidence>